<protein>
    <submittedName>
        <fullName evidence="1">Uncharacterized protein</fullName>
    </submittedName>
</protein>
<reference evidence="4 5" key="1">
    <citation type="submission" date="2015-01" db="EMBL/GenBank/DDBJ databases">
        <title>Evolution of Trichinella species and genotypes.</title>
        <authorList>
            <person name="Korhonen P.K."/>
            <person name="Edoardo P."/>
            <person name="Giuseppe L.R."/>
            <person name="Gasser R.B."/>
        </authorList>
    </citation>
    <scope>NUCLEOTIDE SEQUENCE [LARGE SCALE GENOMIC DNA]</scope>
    <source>
        <strain evidence="1">ISS13</strain>
        <strain evidence="3">ISS176</strain>
        <strain evidence="2">ISS588</strain>
    </source>
</reference>
<gene>
    <name evidence="1" type="ORF">T4A_12792</name>
    <name evidence="2" type="ORF">T4B_8052</name>
    <name evidence="3" type="ORF">T4C_13513</name>
</gene>
<dbReference type="EMBL" id="JYDR01000004">
    <property type="protein sequence ID" value="KRY78404.1"/>
    <property type="molecule type" value="Genomic_DNA"/>
</dbReference>
<evidence type="ECO:0000313" key="5">
    <source>
        <dbReference type="Proteomes" id="UP000054805"/>
    </source>
</evidence>
<evidence type="ECO:0000313" key="1">
    <source>
        <dbReference type="EMBL" id="KRY78404.1"/>
    </source>
</evidence>
<name>A0A0V1EXI4_TRIPS</name>
<evidence type="ECO:0000313" key="2">
    <source>
        <dbReference type="EMBL" id="KRZ34100.1"/>
    </source>
</evidence>
<dbReference type="EMBL" id="JYDV01000004">
    <property type="protein sequence ID" value="KRZ45069.1"/>
    <property type="molecule type" value="Genomic_DNA"/>
</dbReference>
<sequence length="107" mass="12609">MNEGSTIFKAQKFHCKTEFNRFERIYRQVLRIVRYQSGNFELNAFKLSTAFNERSSSSDPHYSNVCVEYQPFLSTDIDLINLIRFSWFLFSHTVSTLYTGIEQDLSS</sequence>
<dbReference type="AlphaFoldDB" id="A0A0V1EXI4"/>
<evidence type="ECO:0000313" key="3">
    <source>
        <dbReference type="EMBL" id="KRZ45069.1"/>
    </source>
</evidence>
<evidence type="ECO:0000313" key="4">
    <source>
        <dbReference type="Proteomes" id="UP000054632"/>
    </source>
</evidence>
<organism evidence="1 4">
    <name type="scientific">Trichinella pseudospiralis</name>
    <name type="common">Parasitic roundworm</name>
    <dbReference type="NCBI Taxonomy" id="6337"/>
    <lineage>
        <taxon>Eukaryota</taxon>
        <taxon>Metazoa</taxon>
        <taxon>Ecdysozoa</taxon>
        <taxon>Nematoda</taxon>
        <taxon>Enoplea</taxon>
        <taxon>Dorylaimia</taxon>
        <taxon>Trichinellida</taxon>
        <taxon>Trichinellidae</taxon>
        <taxon>Trichinella</taxon>
    </lineage>
</organism>
<comment type="caution">
    <text evidence="1">The sequence shown here is derived from an EMBL/GenBank/DDBJ whole genome shotgun (WGS) entry which is preliminary data.</text>
</comment>
<proteinExistence type="predicted"/>
<dbReference type="Proteomes" id="UP000054805">
    <property type="component" value="Unassembled WGS sequence"/>
</dbReference>
<accession>A0A0V1EXI4</accession>
<dbReference type="EMBL" id="JYDS01000005">
    <property type="protein sequence ID" value="KRZ34100.1"/>
    <property type="molecule type" value="Genomic_DNA"/>
</dbReference>
<dbReference type="Proteomes" id="UP000054632">
    <property type="component" value="Unassembled WGS sequence"/>
</dbReference>
<dbReference type="Proteomes" id="UP000054826">
    <property type="component" value="Unassembled WGS sequence"/>
</dbReference>
<keyword evidence="5" id="KW-1185">Reference proteome</keyword>